<gene>
    <name evidence="3" type="ORF">MNOR_LOCUS4240</name>
</gene>
<evidence type="ECO:0000256" key="1">
    <source>
        <dbReference type="SAM" id="MobiDB-lite"/>
    </source>
</evidence>
<keyword evidence="2" id="KW-0732">Signal</keyword>
<organism evidence="3 4">
    <name type="scientific">Meganyctiphanes norvegica</name>
    <name type="common">Northern krill</name>
    <name type="synonym">Thysanopoda norvegica</name>
    <dbReference type="NCBI Taxonomy" id="48144"/>
    <lineage>
        <taxon>Eukaryota</taxon>
        <taxon>Metazoa</taxon>
        <taxon>Ecdysozoa</taxon>
        <taxon>Arthropoda</taxon>
        <taxon>Crustacea</taxon>
        <taxon>Multicrustacea</taxon>
        <taxon>Malacostraca</taxon>
        <taxon>Eumalacostraca</taxon>
        <taxon>Eucarida</taxon>
        <taxon>Euphausiacea</taxon>
        <taxon>Euphausiidae</taxon>
        <taxon>Meganyctiphanes</taxon>
    </lineage>
</organism>
<feature type="region of interest" description="Disordered" evidence="1">
    <location>
        <begin position="34"/>
        <end position="85"/>
    </location>
</feature>
<feature type="compositionally biased region" description="Low complexity" evidence="1">
    <location>
        <begin position="44"/>
        <end position="56"/>
    </location>
</feature>
<feature type="compositionally biased region" description="Pro residues" evidence="1">
    <location>
        <begin position="57"/>
        <end position="73"/>
    </location>
</feature>
<evidence type="ECO:0000256" key="2">
    <source>
        <dbReference type="SAM" id="SignalP"/>
    </source>
</evidence>
<evidence type="ECO:0000313" key="3">
    <source>
        <dbReference type="EMBL" id="CAL4064782.1"/>
    </source>
</evidence>
<sequence length="246" mass="28110">IIFSYSVVQHLQHQIMRSPLVLLLVACALAEPNSFPEPEPEPEPNSFPEPKSNSFPEPEPNPFPEPEPNSFPEPDPHRKSGYYRPPYGFPEPEPYGIPEFGPYGIPEPEPYGFPEPESYGFLKSEPEPYGPYGMRPPYGFPDPKPYGFPEPDPYRTSPFARICRRYCRNHRDVPYCCEYDNEPDNEPMIKDGKCPLYRDECPNTKRMGPPTRCSHDGGCSMHLKCCYDTCLEHHACKSPEFGFVIG</sequence>
<dbReference type="Proteomes" id="UP001497623">
    <property type="component" value="Unassembled WGS sequence"/>
</dbReference>
<dbReference type="InterPro" id="IPR036645">
    <property type="entry name" value="Elafin-like_sf"/>
</dbReference>
<dbReference type="AlphaFoldDB" id="A0AAV2PW60"/>
<feature type="signal peptide" evidence="2">
    <location>
        <begin position="1"/>
        <end position="30"/>
    </location>
</feature>
<protein>
    <submittedName>
        <fullName evidence="3">Uncharacterized protein</fullName>
    </submittedName>
</protein>
<reference evidence="3 4" key="1">
    <citation type="submission" date="2024-05" db="EMBL/GenBank/DDBJ databases">
        <authorList>
            <person name="Wallberg A."/>
        </authorList>
    </citation>
    <scope>NUCLEOTIDE SEQUENCE [LARGE SCALE GENOMIC DNA]</scope>
</reference>
<accession>A0AAV2PW60</accession>
<proteinExistence type="predicted"/>
<feature type="non-terminal residue" evidence="3">
    <location>
        <position position="1"/>
    </location>
</feature>
<keyword evidence="4" id="KW-1185">Reference proteome</keyword>
<dbReference type="SUPFAM" id="SSF57256">
    <property type="entry name" value="Elafin-like"/>
    <property type="match status" value="1"/>
</dbReference>
<dbReference type="EMBL" id="CAXKWB010001538">
    <property type="protein sequence ID" value="CAL4064782.1"/>
    <property type="molecule type" value="Genomic_DNA"/>
</dbReference>
<evidence type="ECO:0000313" key="4">
    <source>
        <dbReference type="Proteomes" id="UP001497623"/>
    </source>
</evidence>
<comment type="caution">
    <text evidence="3">The sequence shown here is derived from an EMBL/GenBank/DDBJ whole genome shotgun (WGS) entry which is preliminary data.</text>
</comment>
<name>A0AAV2PW60_MEGNR</name>
<feature type="chain" id="PRO_5043808235" evidence="2">
    <location>
        <begin position="31"/>
        <end position="246"/>
    </location>
</feature>